<dbReference type="NCBIfam" id="NF006153">
    <property type="entry name" value="PRK08296.1-5"/>
    <property type="match status" value="1"/>
</dbReference>
<gene>
    <name evidence="3" type="ORF">AB5L97_18290</name>
</gene>
<dbReference type="PANTHER" id="PTHR43615:SF1">
    <property type="entry name" value="PPDK_N DOMAIN-CONTAINING PROTEIN"/>
    <property type="match status" value="1"/>
</dbReference>
<evidence type="ECO:0000259" key="2">
    <source>
        <dbReference type="Pfam" id="PF00391"/>
    </source>
</evidence>
<proteinExistence type="predicted"/>
<accession>A0AB39L2E8</accession>
<protein>
    <submittedName>
        <fullName evidence="3">PEP-utilizing enzyme</fullName>
    </submittedName>
</protein>
<dbReference type="Pfam" id="PF00391">
    <property type="entry name" value="PEP-utilizers"/>
    <property type="match status" value="1"/>
</dbReference>
<dbReference type="RefSeq" id="WP_369045756.1">
    <property type="nucleotide sequence ID" value="NZ_CP163302.1"/>
</dbReference>
<dbReference type="NCBIfam" id="NF006150">
    <property type="entry name" value="PRK08296.1-2"/>
    <property type="match status" value="1"/>
</dbReference>
<dbReference type="InterPro" id="IPR036637">
    <property type="entry name" value="Phosphohistidine_dom_sf"/>
</dbReference>
<feature type="region of interest" description="Disordered" evidence="1">
    <location>
        <begin position="607"/>
        <end position="631"/>
    </location>
</feature>
<dbReference type="EMBL" id="CP163302">
    <property type="protein sequence ID" value="XDP45187.1"/>
    <property type="molecule type" value="Genomic_DNA"/>
</dbReference>
<dbReference type="PANTHER" id="PTHR43615">
    <property type="entry name" value="PHOSPHOENOLPYRUVATE SYNTHASE-RELATED"/>
    <property type="match status" value="1"/>
</dbReference>
<reference evidence="3" key="1">
    <citation type="submission" date="2024-07" db="EMBL/GenBank/DDBJ databases">
        <authorList>
            <person name="fu j."/>
        </authorList>
    </citation>
    <scope>NUCLEOTIDE SEQUENCE</scope>
    <source>
        <strain evidence="3">P10A9</strain>
    </source>
</reference>
<evidence type="ECO:0000313" key="3">
    <source>
        <dbReference type="EMBL" id="XDP45187.1"/>
    </source>
</evidence>
<feature type="domain" description="PEP-utilising enzyme mobile" evidence="2">
    <location>
        <begin position="531"/>
        <end position="601"/>
    </location>
</feature>
<organism evidence="3">
    <name type="scientific">Sinomonas puerhi</name>
    <dbReference type="NCBI Taxonomy" id="3238584"/>
    <lineage>
        <taxon>Bacteria</taxon>
        <taxon>Bacillati</taxon>
        <taxon>Actinomycetota</taxon>
        <taxon>Actinomycetes</taxon>
        <taxon>Micrococcales</taxon>
        <taxon>Micrococcaceae</taxon>
        <taxon>Sinomonas</taxon>
    </lineage>
</organism>
<name>A0AB39L2E8_9MICC</name>
<dbReference type="AlphaFoldDB" id="A0AB39L2E8"/>
<dbReference type="InterPro" id="IPR051549">
    <property type="entry name" value="PEP_Utilizing_Enz"/>
</dbReference>
<sequence>MSLDNTRRFPFFSEASAPAGGEGWQSMYPYYLVPSEETQAHEDAQFWFADTMHWSRGAHPFDSIGAEAVYLGVGTFSTRIFALPVSLGLDVRMFNGYVYISPLAVTDPAQIQARAAVFQERAGYYYANWDELYGKWKAKMDQAIQSLETITFPALAEYDPAEVVFEAKGTSDSLVVIENYHRLVDEFFKIWQYHFEFLNLGYGGYITFFQFCKQAFPLITEQQISRMVAGVDVLAFRPDDELRALAAKANELGLVETLDTGGSPEEILARIEAAPRGDEWIAAFGKAKDPWFNYFTEYGFTHDQVTWAQDLSVPLQNISRYATKIAAGEDISRPIEQLRADRDEIVDEYRALLAPAEAAQFDELLGLARKVFPYIEEHNIYVEHWAHNVFWQKADELAQFFVTSGFLAEKEDFYYLNRFEVDQVLFDVVDSWAIGVEARGKRRWAAEIERRKPIVAALQSVPAAPAYGIPPEQVTDPFAVMNYGVTTDRVNDWLGSSDEPAGGLNGIPGSLGVVEGPVRVLRSEKDLPQLQPGEILVAPITAPSWAAAFSVAAGVITDIGGMMCHAAIVCREYGLPAVVGTGFATARLTTGQRVRIDGRKGTVELLDAAPEPATSESGDTDEASTDTSALV</sequence>
<dbReference type="SUPFAM" id="SSF52009">
    <property type="entry name" value="Phosphohistidine domain"/>
    <property type="match status" value="1"/>
</dbReference>
<dbReference type="InterPro" id="IPR008279">
    <property type="entry name" value="PEP-util_enz_mobile_dom"/>
</dbReference>
<dbReference type="GO" id="GO:0016772">
    <property type="term" value="F:transferase activity, transferring phosphorus-containing groups"/>
    <property type="evidence" value="ECO:0007669"/>
    <property type="project" value="InterPro"/>
</dbReference>
<dbReference type="Gene3D" id="3.50.30.10">
    <property type="entry name" value="Phosphohistidine domain"/>
    <property type="match status" value="1"/>
</dbReference>
<evidence type="ECO:0000256" key="1">
    <source>
        <dbReference type="SAM" id="MobiDB-lite"/>
    </source>
</evidence>
<dbReference type="KEGG" id="spue:AB5L97_18290"/>